<keyword evidence="5" id="KW-0175">Coiled coil</keyword>
<dbReference type="PANTHER" id="PTHR10379:SF14">
    <property type="entry name" value="NERVY, ISOFORM D"/>
    <property type="match status" value="1"/>
</dbReference>
<evidence type="ECO:0000256" key="3">
    <source>
        <dbReference type="ARBA" id="ARBA00022833"/>
    </source>
</evidence>
<evidence type="ECO:0000256" key="2">
    <source>
        <dbReference type="ARBA" id="ARBA00022771"/>
    </source>
</evidence>
<dbReference type="GO" id="GO:0005634">
    <property type="term" value="C:nucleus"/>
    <property type="evidence" value="ECO:0007669"/>
    <property type="project" value="TreeGrafter"/>
</dbReference>
<keyword evidence="8" id="KW-1185">Reference proteome</keyword>
<evidence type="ECO:0000313" key="8">
    <source>
        <dbReference type="Proteomes" id="UP000007879"/>
    </source>
</evidence>
<keyword evidence="2 4" id="KW-0863">Zinc-finger</keyword>
<dbReference type="SUPFAM" id="SSF144232">
    <property type="entry name" value="HIT/MYND zinc finger-like"/>
    <property type="match status" value="1"/>
</dbReference>
<dbReference type="GeneID" id="105316294"/>
<name>A0AAN0IUL6_AMPQE</name>
<organism evidence="7 8">
    <name type="scientific">Amphimedon queenslandica</name>
    <name type="common">Sponge</name>
    <dbReference type="NCBI Taxonomy" id="400682"/>
    <lineage>
        <taxon>Eukaryota</taxon>
        <taxon>Metazoa</taxon>
        <taxon>Porifera</taxon>
        <taxon>Demospongiae</taxon>
        <taxon>Heteroscleromorpha</taxon>
        <taxon>Haplosclerida</taxon>
        <taxon>Niphatidae</taxon>
        <taxon>Amphimedon</taxon>
    </lineage>
</organism>
<dbReference type="Gene3D" id="6.10.140.2220">
    <property type="match status" value="1"/>
</dbReference>
<reference evidence="7" key="2">
    <citation type="submission" date="2024-06" db="UniProtKB">
        <authorList>
            <consortium name="EnsemblMetazoa"/>
        </authorList>
    </citation>
    <scope>IDENTIFICATION</scope>
</reference>
<dbReference type="GO" id="GO:0008270">
    <property type="term" value="F:zinc ion binding"/>
    <property type="evidence" value="ECO:0007669"/>
    <property type="project" value="UniProtKB-KW"/>
</dbReference>
<evidence type="ECO:0000313" key="7">
    <source>
        <dbReference type="EnsemblMetazoa" id="XP_011409422.1"/>
    </source>
</evidence>
<feature type="domain" description="MYND-type" evidence="6">
    <location>
        <begin position="54"/>
        <end position="86"/>
    </location>
</feature>
<dbReference type="EnsemblMetazoa" id="XM_011411120.1">
    <property type="protein sequence ID" value="XP_011409422.1"/>
    <property type="gene ID" value="LOC105316294"/>
</dbReference>
<keyword evidence="1" id="KW-0479">Metal-binding</keyword>
<accession>A0AAN0IUL6</accession>
<dbReference type="Pfam" id="PF01753">
    <property type="entry name" value="zf-MYND"/>
    <property type="match status" value="1"/>
</dbReference>
<reference evidence="8" key="1">
    <citation type="journal article" date="2010" name="Nature">
        <title>The Amphimedon queenslandica genome and the evolution of animal complexity.</title>
        <authorList>
            <person name="Srivastava M."/>
            <person name="Simakov O."/>
            <person name="Chapman J."/>
            <person name="Fahey B."/>
            <person name="Gauthier M.E."/>
            <person name="Mitros T."/>
            <person name="Richards G.S."/>
            <person name="Conaco C."/>
            <person name="Dacre M."/>
            <person name="Hellsten U."/>
            <person name="Larroux C."/>
            <person name="Putnam N.H."/>
            <person name="Stanke M."/>
            <person name="Adamska M."/>
            <person name="Darling A."/>
            <person name="Degnan S.M."/>
            <person name="Oakley T.H."/>
            <person name="Plachetzki D.C."/>
            <person name="Zhai Y."/>
            <person name="Adamski M."/>
            <person name="Calcino A."/>
            <person name="Cummins S.F."/>
            <person name="Goodstein D.M."/>
            <person name="Harris C."/>
            <person name="Jackson D.J."/>
            <person name="Leys S.P."/>
            <person name="Shu S."/>
            <person name="Woodcroft B.J."/>
            <person name="Vervoort M."/>
            <person name="Kosik K.S."/>
            <person name="Manning G."/>
            <person name="Degnan B.M."/>
            <person name="Rokhsar D.S."/>
        </authorList>
    </citation>
    <scope>NUCLEOTIDE SEQUENCE [LARGE SCALE GENOMIC DNA]</scope>
</reference>
<dbReference type="GO" id="GO:0003714">
    <property type="term" value="F:transcription corepressor activity"/>
    <property type="evidence" value="ECO:0007669"/>
    <property type="project" value="InterPro"/>
</dbReference>
<evidence type="ECO:0000256" key="1">
    <source>
        <dbReference type="ARBA" id="ARBA00022723"/>
    </source>
</evidence>
<dbReference type="Proteomes" id="UP000007879">
    <property type="component" value="Unassembled WGS sequence"/>
</dbReference>
<feature type="coiled-coil region" evidence="5">
    <location>
        <begin position="23"/>
        <end position="50"/>
    </location>
</feature>
<evidence type="ECO:0000256" key="5">
    <source>
        <dbReference type="SAM" id="Coils"/>
    </source>
</evidence>
<evidence type="ECO:0000259" key="6">
    <source>
        <dbReference type="PROSITE" id="PS50865"/>
    </source>
</evidence>
<dbReference type="KEGG" id="aqu:105316294"/>
<dbReference type="InterPro" id="IPR002893">
    <property type="entry name" value="Znf_MYND"/>
</dbReference>
<evidence type="ECO:0000256" key="4">
    <source>
        <dbReference type="PROSITE-ProRule" id="PRU00134"/>
    </source>
</evidence>
<sequence>QEQEPIIQQRIQQAVDEVKTKSSEDKQKVLMDASRQLREALKEANAQSNSKENCWNCGRKATETCSGCSKARYCGTYCQHKDWDRH</sequence>
<protein>
    <recommendedName>
        <fullName evidence="6">MYND-type domain-containing protein</fullName>
    </recommendedName>
</protein>
<dbReference type="AlphaFoldDB" id="A0AAN0IUL6"/>
<dbReference type="PANTHER" id="PTHR10379">
    <property type="entry name" value="MTG8 ETO EIGHT TWENTY ONE PROTEIN"/>
    <property type="match status" value="1"/>
</dbReference>
<keyword evidence="3" id="KW-0862">Zinc</keyword>
<dbReference type="PROSITE" id="PS50865">
    <property type="entry name" value="ZF_MYND_2"/>
    <property type="match status" value="1"/>
</dbReference>
<proteinExistence type="predicted"/>
<dbReference type="InterPro" id="IPR013289">
    <property type="entry name" value="CBFA2T1/2/3"/>
</dbReference>
<dbReference type="RefSeq" id="XP_011409422.1">
    <property type="nucleotide sequence ID" value="XM_011411120.1"/>
</dbReference>